<feature type="transmembrane region" description="Helical" evidence="8">
    <location>
        <begin position="5"/>
        <end position="21"/>
    </location>
</feature>
<evidence type="ECO:0000256" key="3">
    <source>
        <dbReference type="ARBA" id="ARBA00022449"/>
    </source>
</evidence>
<dbReference type="AlphaFoldDB" id="A0A6A7K8M3"/>
<dbReference type="Pfam" id="PF01899">
    <property type="entry name" value="MNHE"/>
    <property type="match status" value="1"/>
</dbReference>
<keyword evidence="7 8" id="KW-0472">Membrane</keyword>
<dbReference type="GO" id="GO:0005886">
    <property type="term" value="C:plasma membrane"/>
    <property type="evidence" value="ECO:0007669"/>
    <property type="project" value="UniProtKB-SubCell"/>
</dbReference>
<keyword evidence="5 8" id="KW-0812">Transmembrane</keyword>
<evidence type="ECO:0000256" key="7">
    <source>
        <dbReference type="ARBA" id="ARBA00023136"/>
    </source>
</evidence>
<proteinExistence type="inferred from homology"/>
<dbReference type="PANTHER" id="PTHR34584">
    <property type="entry name" value="NA(+)/H(+) ANTIPORTER SUBUNIT E1"/>
    <property type="match status" value="1"/>
</dbReference>
<evidence type="ECO:0000313" key="10">
    <source>
        <dbReference type="Proteomes" id="UP000440004"/>
    </source>
</evidence>
<keyword evidence="4" id="KW-1003">Cell membrane</keyword>
<feature type="transmembrane region" description="Helical" evidence="8">
    <location>
        <begin position="27"/>
        <end position="50"/>
    </location>
</feature>
<dbReference type="Proteomes" id="UP000440004">
    <property type="component" value="Unassembled WGS sequence"/>
</dbReference>
<evidence type="ECO:0000256" key="1">
    <source>
        <dbReference type="ARBA" id="ARBA00004651"/>
    </source>
</evidence>
<keyword evidence="3" id="KW-0050">Antiport</keyword>
<sequence>MKKVINYTTMIVIFTILWVILNESATLFQILIGIIVSIIAIYFTNSYLLLDDYIAYYYVKTFVLIKYLIYLIFQIYKSGISSIGQIIRGDSKVIIIEYESCLNDELSICLLANAITLTPGTVTIDKKGNALKILCFEGNNEIKDAFDVEVCSKFEQILKGRK</sequence>
<comment type="subcellular location">
    <subcellularLocation>
        <location evidence="1">Cell membrane</location>
        <topology evidence="1">Multi-pass membrane protein</topology>
    </subcellularLocation>
</comment>
<comment type="caution">
    <text evidence="9">The sequence shown here is derived from an EMBL/GenBank/DDBJ whole genome shotgun (WGS) entry which is preliminary data.</text>
</comment>
<keyword evidence="6 8" id="KW-1133">Transmembrane helix</keyword>
<protein>
    <recommendedName>
        <fullName evidence="11">Sodium:proton antiporter</fullName>
    </recommendedName>
</protein>
<evidence type="ECO:0000256" key="5">
    <source>
        <dbReference type="ARBA" id="ARBA00022692"/>
    </source>
</evidence>
<dbReference type="GO" id="GO:0015297">
    <property type="term" value="F:antiporter activity"/>
    <property type="evidence" value="ECO:0007669"/>
    <property type="project" value="UniProtKB-KW"/>
</dbReference>
<keyword evidence="3" id="KW-0813">Transport</keyword>
<feature type="transmembrane region" description="Helical" evidence="8">
    <location>
        <begin position="57"/>
        <end position="76"/>
    </location>
</feature>
<dbReference type="RefSeq" id="WP_152803511.1">
    <property type="nucleotide sequence ID" value="NZ_WHNX01000010.1"/>
</dbReference>
<gene>
    <name evidence="9" type="ORF">GC105_08080</name>
</gene>
<evidence type="ECO:0000256" key="2">
    <source>
        <dbReference type="ARBA" id="ARBA00006228"/>
    </source>
</evidence>
<evidence type="ECO:0000256" key="8">
    <source>
        <dbReference type="SAM" id="Phobius"/>
    </source>
</evidence>
<evidence type="ECO:0000256" key="6">
    <source>
        <dbReference type="ARBA" id="ARBA00022989"/>
    </source>
</evidence>
<keyword evidence="10" id="KW-1185">Reference proteome</keyword>
<comment type="similarity">
    <text evidence="2">Belongs to the CPA3 antiporters (TC 2.A.63) subunit E family.</text>
</comment>
<dbReference type="InterPro" id="IPR002758">
    <property type="entry name" value="Cation_antiport_E"/>
</dbReference>
<evidence type="ECO:0008006" key="11">
    <source>
        <dbReference type="Google" id="ProtNLM"/>
    </source>
</evidence>
<organism evidence="9 10">
    <name type="scientific">Alkalibaculum sporogenes</name>
    <dbReference type="NCBI Taxonomy" id="2655001"/>
    <lineage>
        <taxon>Bacteria</taxon>
        <taxon>Bacillati</taxon>
        <taxon>Bacillota</taxon>
        <taxon>Clostridia</taxon>
        <taxon>Eubacteriales</taxon>
        <taxon>Eubacteriaceae</taxon>
        <taxon>Alkalibaculum</taxon>
    </lineage>
</organism>
<dbReference type="PANTHER" id="PTHR34584:SF1">
    <property type="entry name" value="NA(+)_H(+) ANTIPORTER SUBUNIT E1"/>
    <property type="match status" value="1"/>
</dbReference>
<dbReference type="GO" id="GO:0008324">
    <property type="term" value="F:monoatomic cation transmembrane transporter activity"/>
    <property type="evidence" value="ECO:0007669"/>
    <property type="project" value="InterPro"/>
</dbReference>
<dbReference type="EMBL" id="WHNX01000010">
    <property type="protein sequence ID" value="MPW25746.1"/>
    <property type="molecule type" value="Genomic_DNA"/>
</dbReference>
<evidence type="ECO:0000256" key="4">
    <source>
        <dbReference type="ARBA" id="ARBA00022475"/>
    </source>
</evidence>
<reference evidence="9 10" key="1">
    <citation type="submission" date="2019-10" db="EMBL/GenBank/DDBJ databases">
        <title>Alkalibaculum tamaniensis sp.nov., a new alkaliphilic acetogen, isolated on methoxylated aromatics from a mud volcano.</title>
        <authorList>
            <person name="Khomyakova M.A."/>
            <person name="Merkel A.Y."/>
            <person name="Bonch-Osmolovskaya E.A."/>
            <person name="Slobodkin A.I."/>
        </authorList>
    </citation>
    <scope>NUCLEOTIDE SEQUENCE [LARGE SCALE GENOMIC DNA]</scope>
    <source>
        <strain evidence="9 10">M08DMB</strain>
    </source>
</reference>
<evidence type="ECO:0000313" key="9">
    <source>
        <dbReference type="EMBL" id="MPW25746.1"/>
    </source>
</evidence>
<accession>A0A6A7K8M3</accession>
<name>A0A6A7K8M3_9FIRM</name>